<dbReference type="AlphaFoldDB" id="A0A0G4PZY6"/>
<gene>
    <name evidence="6" type="ORF">BN1804_00268</name>
    <name evidence="7" type="ORF">JFQ69_00295</name>
</gene>
<dbReference type="SUPFAM" id="SSF47413">
    <property type="entry name" value="lambda repressor-like DNA-binding domains"/>
    <property type="match status" value="1"/>
</dbReference>
<evidence type="ECO:0000313" key="8">
    <source>
        <dbReference type="Proteomes" id="UP000183920"/>
    </source>
</evidence>
<keyword evidence="4" id="KW-0804">Transcription</keyword>
<evidence type="ECO:0000256" key="2">
    <source>
        <dbReference type="ARBA" id="ARBA00023015"/>
    </source>
</evidence>
<name>A0A0G4PZY6_9GAMM</name>
<keyword evidence="2" id="KW-0805">Transcription regulation</keyword>
<feature type="domain" description="Ner winged helix-turn-helix DNA-binding" evidence="5">
    <location>
        <begin position="5"/>
        <end position="77"/>
    </location>
</feature>
<sequence>MINKNWHAADIIASLKKKGTTLAEISRGAGLSSSTLANALSRPWPKGEQIIAQKLNLPPSTIWPERYFDENGNQIIRKTREQKFNDRNKE</sequence>
<dbReference type="Proteomes" id="UP000183920">
    <property type="component" value="Unassembled WGS sequence"/>
</dbReference>
<reference evidence="6" key="1">
    <citation type="submission" date="2015-06" db="EMBL/GenBank/DDBJ databases">
        <authorList>
            <person name="Urmite Genomes Urmite Genomes"/>
        </authorList>
    </citation>
    <scope>NUCLEOTIDE SEQUENCE [LARGE SCALE GENOMIC DNA]</scope>
    <source>
        <strain evidence="6">CSUR P1867</strain>
    </source>
</reference>
<comment type="similarity">
    <text evidence="1">Belongs to the ner transcriptional regulatory family.</text>
</comment>
<dbReference type="InterPro" id="IPR038722">
    <property type="entry name" value="Ner_HTH_dom"/>
</dbReference>
<dbReference type="Gene3D" id="1.10.260.40">
    <property type="entry name" value="lambda repressor-like DNA-binding domains"/>
    <property type="match status" value="1"/>
</dbReference>
<evidence type="ECO:0000256" key="3">
    <source>
        <dbReference type="ARBA" id="ARBA00023125"/>
    </source>
</evidence>
<reference evidence="8" key="2">
    <citation type="submission" date="2015-06" db="EMBL/GenBank/DDBJ databases">
        <authorList>
            <person name="Urmite Genomes"/>
        </authorList>
    </citation>
    <scope>NUCLEOTIDE SEQUENCE [LARGE SCALE GENOMIC DNA]</scope>
    <source>
        <strain evidence="8">CSUR P1867</strain>
    </source>
</reference>
<protein>
    <submittedName>
        <fullName evidence="6">DNA-binding transcriptional regulator Nlp</fullName>
    </submittedName>
    <submittedName>
        <fullName evidence="7">Helix-turn-helix domain-containing protein</fullName>
    </submittedName>
</protein>
<reference evidence="7 9" key="3">
    <citation type="submission" date="2020-12" db="EMBL/GenBank/DDBJ databases">
        <title>Enhanced detection system for hospital associated transmission using whole genome sequencing surveillance.</title>
        <authorList>
            <person name="Harrison L.H."/>
            <person name="Van Tyne D."/>
            <person name="Marsh J.W."/>
            <person name="Griffith M.P."/>
            <person name="Snyder D.J."/>
            <person name="Cooper V.S."/>
            <person name="Mustapha M."/>
        </authorList>
    </citation>
    <scope>NUCLEOTIDE SEQUENCE [LARGE SCALE GENOMIC DNA]</scope>
    <source>
        <strain evidence="7 9">PR00195</strain>
    </source>
</reference>
<dbReference type="GO" id="GO:0003677">
    <property type="term" value="F:DNA binding"/>
    <property type="evidence" value="ECO:0007669"/>
    <property type="project" value="UniProtKB-KW"/>
</dbReference>
<dbReference type="RefSeq" id="WP_072062689.1">
    <property type="nucleotide sequence ID" value="NZ_CVRY01000001.1"/>
</dbReference>
<keyword evidence="3 6" id="KW-0238">DNA-binding</keyword>
<evidence type="ECO:0000256" key="4">
    <source>
        <dbReference type="ARBA" id="ARBA00023163"/>
    </source>
</evidence>
<dbReference type="Pfam" id="PF13693">
    <property type="entry name" value="HTH_35"/>
    <property type="match status" value="1"/>
</dbReference>
<dbReference type="EMBL" id="CVRY01000001">
    <property type="protein sequence ID" value="CRL59103.1"/>
    <property type="molecule type" value="Genomic_DNA"/>
</dbReference>
<evidence type="ECO:0000313" key="6">
    <source>
        <dbReference type="EMBL" id="CRL59103.1"/>
    </source>
</evidence>
<evidence type="ECO:0000259" key="5">
    <source>
        <dbReference type="Pfam" id="PF13693"/>
    </source>
</evidence>
<dbReference type="EMBL" id="JAEKCB010000001">
    <property type="protein sequence ID" value="MBJ2116115.1"/>
    <property type="molecule type" value="Genomic_DNA"/>
</dbReference>
<keyword evidence="9" id="KW-1185">Reference proteome</keyword>
<evidence type="ECO:0000256" key="1">
    <source>
        <dbReference type="ARBA" id="ARBA00006157"/>
    </source>
</evidence>
<dbReference type="Proteomes" id="UP000619976">
    <property type="component" value="Unassembled WGS sequence"/>
</dbReference>
<evidence type="ECO:0000313" key="9">
    <source>
        <dbReference type="Proteomes" id="UP000619976"/>
    </source>
</evidence>
<accession>A0A0G4PZY6</accession>
<dbReference type="InterPro" id="IPR010982">
    <property type="entry name" value="Lambda_DNA-bd_dom_sf"/>
</dbReference>
<organism evidence="6 8">
    <name type="scientific">Proteus penneri</name>
    <dbReference type="NCBI Taxonomy" id="102862"/>
    <lineage>
        <taxon>Bacteria</taxon>
        <taxon>Pseudomonadati</taxon>
        <taxon>Pseudomonadota</taxon>
        <taxon>Gammaproteobacteria</taxon>
        <taxon>Enterobacterales</taxon>
        <taxon>Morganellaceae</taxon>
        <taxon>Proteus</taxon>
    </lineage>
</organism>
<evidence type="ECO:0000313" key="7">
    <source>
        <dbReference type="EMBL" id="MBJ2116115.1"/>
    </source>
</evidence>
<proteinExistence type="inferred from homology"/>